<dbReference type="GO" id="GO:0005737">
    <property type="term" value="C:cytoplasm"/>
    <property type="evidence" value="ECO:0007669"/>
    <property type="project" value="UniProtKB-ARBA"/>
</dbReference>
<dbReference type="FunFam" id="3.40.50.970:FF:000129">
    <property type="entry name" value="Transketolase"/>
    <property type="match status" value="1"/>
</dbReference>
<evidence type="ECO:0000256" key="8">
    <source>
        <dbReference type="ARBA" id="ARBA00022723"/>
    </source>
</evidence>
<accession>A0A3A8P366</accession>
<dbReference type="InterPro" id="IPR009014">
    <property type="entry name" value="Transketo_C/PFOR_II"/>
</dbReference>
<evidence type="ECO:0000256" key="5">
    <source>
        <dbReference type="ARBA" id="ARBA00007131"/>
    </source>
</evidence>
<dbReference type="SUPFAM" id="SSF52922">
    <property type="entry name" value="TK C-terminal domain-like"/>
    <property type="match status" value="1"/>
</dbReference>
<keyword evidence="11" id="KW-0786">Thiamine pyrophosphate</keyword>
<keyword evidence="7 13" id="KW-0808">Transferase</keyword>
<evidence type="ECO:0000256" key="2">
    <source>
        <dbReference type="ARBA" id="ARBA00001936"/>
    </source>
</evidence>
<dbReference type="GO" id="GO:0030976">
    <property type="term" value="F:thiamine pyrophosphate binding"/>
    <property type="evidence" value="ECO:0007669"/>
    <property type="project" value="TreeGrafter"/>
</dbReference>
<keyword evidence="9" id="KW-0106">Calcium</keyword>
<dbReference type="EC" id="2.2.1.1" evidence="13"/>
<comment type="cofactor">
    <cofactor evidence="1">
        <name>Ca(2+)</name>
        <dbReference type="ChEBI" id="CHEBI:29108"/>
    </cofactor>
</comment>
<dbReference type="Gene3D" id="3.40.50.920">
    <property type="match status" value="1"/>
</dbReference>
<comment type="subunit">
    <text evidence="6">Homodimer.</text>
</comment>
<dbReference type="InterPro" id="IPR033248">
    <property type="entry name" value="Transketolase_C"/>
</dbReference>
<dbReference type="CDD" id="cd07033">
    <property type="entry name" value="TPP_PYR_DXS_TK_like"/>
    <property type="match status" value="1"/>
</dbReference>
<dbReference type="EMBL" id="RAWG01000006">
    <property type="protein sequence ID" value="RKH47815.1"/>
    <property type="molecule type" value="Genomic_DNA"/>
</dbReference>
<comment type="similarity">
    <text evidence="5">Belongs to the transketolase family.</text>
</comment>
<dbReference type="Pfam" id="PF00456">
    <property type="entry name" value="Transketolase_N"/>
    <property type="match status" value="1"/>
</dbReference>
<dbReference type="PANTHER" id="PTHR43195">
    <property type="entry name" value="TRANSKETOLASE"/>
    <property type="match status" value="1"/>
</dbReference>
<dbReference type="Pfam" id="PF02780">
    <property type="entry name" value="Transketolase_C"/>
    <property type="match status" value="1"/>
</dbReference>
<keyword evidence="10" id="KW-0460">Magnesium</keyword>
<dbReference type="Gene3D" id="3.40.50.970">
    <property type="match status" value="2"/>
</dbReference>
<dbReference type="GO" id="GO:0004802">
    <property type="term" value="F:transketolase activity"/>
    <property type="evidence" value="ECO:0007669"/>
    <property type="project" value="UniProtKB-EC"/>
</dbReference>
<comment type="cofactor">
    <cofactor evidence="3">
        <name>Mg(2+)</name>
        <dbReference type="ChEBI" id="CHEBI:18420"/>
    </cofactor>
</comment>
<dbReference type="RefSeq" id="WP_120623577.1">
    <property type="nucleotide sequence ID" value="NZ_RAWG01000006.1"/>
</dbReference>
<dbReference type="InterPro" id="IPR029061">
    <property type="entry name" value="THDP-binding"/>
</dbReference>
<evidence type="ECO:0000256" key="1">
    <source>
        <dbReference type="ARBA" id="ARBA00001913"/>
    </source>
</evidence>
<dbReference type="InterPro" id="IPR020826">
    <property type="entry name" value="Transketolase_BS"/>
</dbReference>
<evidence type="ECO:0000259" key="12">
    <source>
        <dbReference type="SMART" id="SM00861"/>
    </source>
</evidence>
<comment type="caution">
    <text evidence="13">The sequence shown here is derived from an EMBL/GenBank/DDBJ whole genome shotgun (WGS) entry which is preliminary data.</text>
</comment>
<evidence type="ECO:0000256" key="6">
    <source>
        <dbReference type="ARBA" id="ARBA00011738"/>
    </source>
</evidence>
<evidence type="ECO:0000313" key="14">
    <source>
        <dbReference type="Proteomes" id="UP000273405"/>
    </source>
</evidence>
<proteinExistence type="inferred from homology"/>
<evidence type="ECO:0000256" key="10">
    <source>
        <dbReference type="ARBA" id="ARBA00022842"/>
    </source>
</evidence>
<feature type="domain" description="Transketolase-like pyrimidine-binding" evidence="12">
    <location>
        <begin position="305"/>
        <end position="468"/>
    </location>
</feature>
<dbReference type="AlphaFoldDB" id="A0A3A8P366"/>
<dbReference type="InterPro" id="IPR005474">
    <property type="entry name" value="Transketolase_N"/>
</dbReference>
<protein>
    <submittedName>
        <fullName evidence="13">Transketolase</fullName>
        <ecNumber evidence="13">2.2.1.1</ecNumber>
    </submittedName>
</protein>
<gene>
    <name evidence="13" type="ORF">D7X12_01975</name>
</gene>
<comment type="cofactor">
    <cofactor evidence="4">
        <name>thiamine diphosphate</name>
        <dbReference type="ChEBI" id="CHEBI:58937"/>
    </cofactor>
</comment>
<evidence type="ECO:0000313" key="13">
    <source>
        <dbReference type="EMBL" id="RKH47815.1"/>
    </source>
</evidence>
<dbReference type="PROSITE" id="PS00802">
    <property type="entry name" value="TRANSKETOLASE_2"/>
    <property type="match status" value="1"/>
</dbReference>
<evidence type="ECO:0000256" key="9">
    <source>
        <dbReference type="ARBA" id="ARBA00022837"/>
    </source>
</evidence>
<comment type="cofactor">
    <cofactor evidence="2">
        <name>Mn(2+)</name>
        <dbReference type="ChEBI" id="CHEBI:29035"/>
    </cofactor>
</comment>
<dbReference type="InterPro" id="IPR051424">
    <property type="entry name" value="Transketolase-like"/>
</dbReference>
<dbReference type="CDD" id="cd02012">
    <property type="entry name" value="TPP_TK"/>
    <property type="match status" value="1"/>
</dbReference>
<sequence>MADTLADLAAQLRIDSIRCTTAAGSGHPSSSLSAADILAVLFQKHLRFDFQQPRAPNNDRFILSKGHACPVLYSAFKAAGAIDDKELMTLRKFGSRLEGHPNPHVLPLVDVATGSLGQGLAIGVGMALTARLDGLPFRTYVLMGDSETAEGSVWEAFDKASHYQLDNLCALIDMNRLGQSTETELGWNGEAYAARARAFGWHAITLDGHDLDAIDRALVEAASKRGQPTCLICKTEKGHGSSLIANQDGWHGKPLPEDKARDAIRELGGERPVRIDVKKPDALKPSGQDPAAPLKLPGYEVGQKEATRKAYGDALLALGNARPDVVALDAEVSNSTYSDEFRKAHPKRYFEMYIAEQNMVSSAVGMAVLGKRAFVSTFAAFLSRAYDQIRMAAISNATLHLCGSHAGVSIGEDGPSQMALEDLAMMRAVGGSTVLYPSDANQTAKLLAQVVERKGISYLRSTREKTPVLYPASEEFPIGGCKVIRRSDQDVATVVAAGITLHEALKAWAMLKEEGVAVRVIDLYSVKPVDAKTLREAARETHGRLIVVEDHWAEGGLADAVLEAFTGERQRLPSVVRLAVTKLPGSGKPAELLNAAGIDAEHIVEAVTSFVEDVARDTDAQGRPQAEAWGHPNA</sequence>
<evidence type="ECO:0000256" key="7">
    <source>
        <dbReference type="ARBA" id="ARBA00022679"/>
    </source>
</evidence>
<dbReference type="GO" id="GO:0046872">
    <property type="term" value="F:metal ion binding"/>
    <property type="evidence" value="ECO:0007669"/>
    <property type="project" value="UniProtKB-KW"/>
</dbReference>
<organism evidence="13 14">
    <name type="scientific">Corallococcus sicarius</name>
    <dbReference type="NCBI Taxonomy" id="2316726"/>
    <lineage>
        <taxon>Bacteria</taxon>
        <taxon>Pseudomonadati</taxon>
        <taxon>Myxococcota</taxon>
        <taxon>Myxococcia</taxon>
        <taxon>Myxococcales</taxon>
        <taxon>Cystobacterineae</taxon>
        <taxon>Myxococcaceae</taxon>
        <taxon>Corallococcus</taxon>
    </lineage>
</organism>
<dbReference type="InterPro" id="IPR005475">
    <property type="entry name" value="Transketolase-like_Pyr-bd"/>
</dbReference>
<dbReference type="Proteomes" id="UP000273405">
    <property type="component" value="Unassembled WGS sequence"/>
</dbReference>
<dbReference type="NCBIfam" id="NF004559">
    <property type="entry name" value="PRK05899.2-5"/>
    <property type="match status" value="1"/>
</dbReference>
<dbReference type="Pfam" id="PF02779">
    <property type="entry name" value="Transket_pyr"/>
    <property type="match status" value="1"/>
</dbReference>
<keyword evidence="8" id="KW-0479">Metal-binding</keyword>
<reference evidence="14" key="1">
    <citation type="submission" date="2018-09" db="EMBL/GenBank/DDBJ databases">
        <authorList>
            <person name="Livingstone P.G."/>
            <person name="Whitworth D.E."/>
        </authorList>
    </citation>
    <scope>NUCLEOTIDE SEQUENCE [LARGE SCALE GENOMIC DNA]</scope>
    <source>
        <strain evidence="14">CA040B</strain>
    </source>
</reference>
<dbReference type="PANTHER" id="PTHR43195:SF1">
    <property type="entry name" value="FI06132P-RELATED"/>
    <property type="match status" value="1"/>
</dbReference>
<evidence type="ECO:0000256" key="4">
    <source>
        <dbReference type="ARBA" id="ARBA00001964"/>
    </source>
</evidence>
<keyword evidence="14" id="KW-1185">Reference proteome</keyword>
<dbReference type="SUPFAM" id="SSF52518">
    <property type="entry name" value="Thiamin diphosphate-binding fold (THDP-binding)"/>
    <property type="match status" value="2"/>
</dbReference>
<dbReference type="OrthoDB" id="8732661at2"/>
<evidence type="ECO:0000256" key="11">
    <source>
        <dbReference type="ARBA" id="ARBA00023052"/>
    </source>
</evidence>
<dbReference type="SMART" id="SM00861">
    <property type="entry name" value="Transket_pyr"/>
    <property type="match status" value="1"/>
</dbReference>
<name>A0A3A8P366_9BACT</name>
<evidence type="ECO:0000256" key="3">
    <source>
        <dbReference type="ARBA" id="ARBA00001946"/>
    </source>
</evidence>